<name>A0A7J0BQL0_9BACT</name>
<reference evidence="1 2" key="1">
    <citation type="submission" date="2020-05" db="EMBL/GenBank/DDBJ databases">
        <title>Draft genome sequence of Desulfovibrio psychrotolerans JS1T.</title>
        <authorList>
            <person name="Ueno A."/>
            <person name="Tamazawa S."/>
            <person name="Tamamura S."/>
            <person name="Murakami T."/>
            <person name="Kiyama T."/>
            <person name="Inomata H."/>
            <person name="Amano Y."/>
            <person name="Miyakawa K."/>
            <person name="Tamaki H."/>
            <person name="Naganuma T."/>
            <person name="Kaneko K."/>
        </authorList>
    </citation>
    <scope>NUCLEOTIDE SEQUENCE [LARGE SCALE GENOMIC DNA]</scope>
    <source>
        <strain evidence="1 2">JS1</strain>
    </source>
</reference>
<sequence length="235" mass="27201">MWDEYQDDEGTIKRSEDHGMQSFDEYISERTFSAMDVMEDLDLPPHEFCEWLDQGGLATNFESARAFHFGSENFEYGFFTEDKLLECRIYKNSYYKFRNERRDMFPKRSSLLDIDGGSGIVSGKMRCEKCEQYECEIKKMREEIRRLQSCGNTEGKTKAATEARRRSVALEYQGYIETVTKLTLYLKDNPKSYTKDELTALAAKNGWPINDNAREAMRRGLPEELINTGGAPSQG</sequence>
<gene>
    <name evidence="1" type="ORF">DSM19430T_06440</name>
</gene>
<organism evidence="1 2">
    <name type="scientific">Desulfovibrio psychrotolerans</name>
    <dbReference type="NCBI Taxonomy" id="415242"/>
    <lineage>
        <taxon>Bacteria</taxon>
        <taxon>Pseudomonadati</taxon>
        <taxon>Thermodesulfobacteriota</taxon>
        <taxon>Desulfovibrionia</taxon>
        <taxon>Desulfovibrionales</taxon>
        <taxon>Desulfovibrionaceae</taxon>
        <taxon>Desulfovibrio</taxon>
    </lineage>
</organism>
<accession>A0A7J0BQL0</accession>
<evidence type="ECO:0000313" key="2">
    <source>
        <dbReference type="Proteomes" id="UP000503820"/>
    </source>
</evidence>
<proteinExistence type="predicted"/>
<dbReference type="EMBL" id="BLVP01000002">
    <property type="protein sequence ID" value="GFM35960.1"/>
    <property type="molecule type" value="Genomic_DNA"/>
</dbReference>
<comment type="caution">
    <text evidence="1">The sequence shown here is derived from an EMBL/GenBank/DDBJ whole genome shotgun (WGS) entry which is preliminary data.</text>
</comment>
<dbReference type="RefSeq" id="WP_174408661.1">
    <property type="nucleotide sequence ID" value="NZ_BLVP01000002.1"/>
</dbReference>
<protein>
    <submittedName>
        <fullName evidence="1">Uncharacterized protein</fullName>
    </submittedName>
</protein>
<evidence type="ECO:0000313" key="1">
    <source>
        <dbReference type="EMBL" id="GFM35960.1"/>
    </source>
</evidence>
<dbReference type="AlphaFoldDB" id="A0A7J0BQL0"/>
<dbReference type="Proteomes" id="UP000503820">
    <property type="component" value="Unassembled WGS sequence"/>
</dbReference>
<keyword evidence="2" id="KW-1185">Reference proteome</keyword>